<reference evidence="1" key="1">
    <citation type="submission" date="2022-05" db="EMBL/GenBank/DDBJ databases">
        <title>Chromosome-level genome of Chaenocephalus aceratus.</title>
        <authorList>
            <person name="Park H."/>
        </authorList>
    </citation>
    <scope>NUCLEOTIDE SEQUENCE</scope>
    <source>
        <strain evidence="1">KU_202001</strain>
    </source>
</reference>
<dbReference type="EMBL" id="CM043798">
    <property type="protein sequence ID" value="KAI4813684.1"/>
    <property type="molecule type" value="Genomic_DNA"/>
</dbReference>
<feature type="non-terminal residue" evidence="1">
    <location>
        <position position="1"/>
    </location>
</feature>
<protein>
    <submittedName>
        <fullName evidence="1">Uncharacterized protein</fullName>
    </submittedName>
</protein>
<accession>A0ACB9WKR4</accession>
<evidence type="ECO:0000313" key="2">
    <source>
        <dbReference type="Proteomes" id="UP001057452"/>
    </source>
</evidence>
<dbReference type="Proteomes" id="UP001057452">
    <property type="component" value="Chromosome 14"/>
</dbReference>
<comment type="caution">
    <text evidence="1">The sequence shown here is derived from an EMBL/GenBank/DDBJ whole genome shotgun (WGS) entry which is preliminary data.</text>
</comment>
<name>A0ACB9WKR4_CHAAC</name>
<keyword evidence="2" id="KW-1185">Reference proteome</keyword>
<feature type="non-terminal residue" evidence="1">
    <location>
        <position position="82"/>
    </location>
</feature>
<gene>
    <name evidence="1" type="ORF">KUCAC02_002917</name>
</gene>
<proteinExistence type="predicted"/>
<evidence type="ECO:0000313" key="1">
    <source>
        <dbReference type="EMBL" id="KAI4813684.1"/>
    </source>
</evidence>
<organism evidence="1 2">
    <name type="scientific">Chaenocephalus aceratus</name>
    <name type="common">Blackfin icefish</name>
    <name type="synonym">Chaenichthys aceratus</name>
    <dbReference type="NCBI Taxonomy" id="36190"/>
    <lineage>
        <taxon>Eukaryota</taxon>
        <taxon>Metazoa</taxon>
        <taxon>Chordata</taxon>
        <taxon>Craniata</taxon>
        <taxon>Vertebrata</taxon>
        <taxon>Euteleostomi</taxon>
        <taxon>Actinopterygii</taxon>
        <taxon>Neopterygii</taxon>
        <taxon>Teleostei</taxon>
        <taxon>Neoteleostei</taxon>
        <taxon>Acanthomorphata</taxon>
        <taxon>Eupercaria</taxon>
        <taxon>Perciformes</taxon>
        <taxon>Notothenioidei</taxon>
        <taxon>Channichthyidae</taxon>
        <taxon>Chaenocephalus</taxon>
    </lineage>
</organism>
<sequence>QPVSAKDKNYGRLDQSLEQEQQLLLDDQLREASRRGLPTETHRVFGRSLGRERTRGEHVSVCGVSSCRPGVCVHQLRESTCT</sequence>